<evidence type="ECO:0008006" key="7">
    <source>
        <dbReference type="Google" id="ProtNLM"/>
    </source>
</evidence>
<dbReference type="AlphaFoldDB" id="A0A8T1VJ90"/>
<evidence type="ECO:0000313" key="5">
    <source>
        <dbReference type="EMBL" id="KAG7381026.1"/>
    </source>
</evidence>
<feature type="region of interest" description="Disordered" evidence="2">
    <location>
        <begin position="1"/>
        <end position="28"/>
    </location>
</feature>
<protein>
    <recommendedName>
        <fullName evidence="7">HTH psq-type domain-containing protein</fullName>
    </recommendedName>
</protein>
<accession>A0A8T1VJ90</accession>
<dbReference type="GO" id="GO:0003677">
    <property type="term" value="F:DNA binding"/>
    <property type="evidence" value="ECO:0007669"/>
    <property type="project" value="InterPro"/>
</dbReference>
<dbReference type="Pfam" id="PF04218">
    <property type="entry name" value="CENP-B_N"/>
    <property type="match status" value="1"/>
</dbReference>
<keyword evidence="6" id="KW-1185">Reference proteome</keyword>
<feature type="domain" description="HTH psq-type" evidence="3">
    <location>
        <begin position="66"/>
        <end position="106"/>
    </location>
</feature>
<name>A0A8T1VJ90_9STRA</name>
<dbReference type="Pfam" id="PF14681">
    <property type="entry name" value="UPRTase"/>
    <property type="match status" value="1"/>
</dbReference>
<dbReference type="InterPro" id="IPR007889">
    <property type="entry name" value="HTH_Psq"/>
</dbReference>
<feature type="compositionally biased region" description="Polar residues" evidence="2">
    <location>
        <begin position="1"/>
        <end position="16"/>
    </location>
</feature>
<feature type="non-terminal residue" evidence="5">
    <location>
        <position position="309"/>
    </location>
</feature>
<evidence type="ECO:0000256" key="2">
    <source>
        <dbReference type="SAM" id="MobiDB-lite"/>
    </source>
</evidence>
<feature type="domain" description="Phosphoribosyltransferase" evidence="4">
    <location>
        <begin position="139"/>
        <end position="309"/>
    </location>
</feature>
<evidence type="ECO:0000313" key="6">
    <source>
        <dbReference type="Proteomes" id="UP000693981"/>
    </source>
</evidence>
<keyword evidence="1" id="KW-0175">Coiled coil</keyword>
<gene>
    <name evidence="5" type="ORF">PHYBOEH_011225</name>
</gene>
<proteinExistence type="predicted"/>
<evidence type="ECO:0000256" key="1">
    <source>
        <dbReference type="SAM" id="Coils"/>
    </source>
</evidence>
<evidence type="ECO:0000259" key="4">
    <source>
        <dbReference type="Pfam" id="PF14681"/>
    </source>
</evidence>
<sequence length="309" mass="34235">MLSGNQQSSSWPQNAERQPPSANFRGYENTVNGETERSVGVNHQNAVFASNLDKPRKRAHYLRHSQRCAIIERVNAGEKQAALAREYKVTRAAVNHIYKNREEILAREVEDESEEEEEEEDALSYASVHSAVTEIGGNAVVVLLTTLRDVRSDPASFRRAASCLISLLLEESIALTGTHIVERIGAEGERYTGLERVHELCGIALGDEAVPFVTTFREMEIQPPIGSINAEEVLDGFGNPIQWRVTHMNLPANISRYKILLFTFVCGDNGCESKAIAALRSLDVEEKNIAIVAMLSSARGLNMITNQFP</sequence>
<dbReference type="InterPro" id="IPR000836">
    <property type="entry name" value="PRTase_dom"/>
</dbReference>
<feature type="coiled-coil region" evidence="1">
    <location>
        <begin position="99"/>
        <end position="126"/>
    </location>
</feature>
<comment type="caution">
    <text evidence="5">The sequence shown here is derived from an EMBL/GenBank/DDBJ whole genome shotgun (WGS) entry which is preliminary data.</text>
</comment>
<dbReference type="OrthoDB" id="10257085at2759"/>
<reference evidence="5" key="1">
    <citation type="submission" date="2021-02" db="EMBL/GenBank/DDBJ databases">
        <authorList>
            <person name="Palmer J.M."/>
        </authorList>
    </citation>
    <scope>NUCLEOTIDE SEQUENCE</scope>
    <source>
        <strain evidence="5">SCRP23</strain>
    </source>
</reference>
<organism evidence="5 6">
    <name type="scientific">Phytophthora boehmeriae</name>
    <dbReference type="NCBI Taxonomy" id="109152"/>
    <lineage>
        <taxon>Eukaryota</taxon>
        <taxon>Sar</taxon>
        <taxon>Stramenopiles</taxon>
        <taxon>Oomycota</taxon>
        <taxon>Peronosporomycetes</taxon>
        <taxon>Peronosporales</taxon>
        <taxon>Peronosporaceae</taxon>
        <taxon>Phytophthora</taxon>
    </lineage>
</organism>
<dbReference type="EMBL" id="JAGDFL010000821">
    <property type="protein sequence ID" value="KAG7381026.1"/>
    <property type="molecule type" value="Genomic_DNA"/>
</dbReference>
<dbReference type="Proteomes" id="UP000693981">
    <property type="component" value="Unassembled WGS sequence"/>
</dbReference>
<evidence type="ECO:0000259" key="3">
    <source>
        <dbReference type="Pfam" id="PF04218"/>
    </source>
</evidence>